<reference evidence="3 4" key="1">
    <citation type="submission" date="2014-03" db="EMBL/GenBank/DDBJ databases">
        <title>Genomics of Bifidobacteria.</title>
        <authorList>
            <person name="Ventura M."/>
            <person name="Milani C."/>
            <person name="Lugli G.A."/>
        </authorList>
    </citation>
    <scope>NUCLEOTIDE SEQUENCE [LARGE SCALE GENOMIC DNA]</scope>
    <source>
        <strain evidence="3 4">LMG 11596</strain>
    </source>
</reference>
<feature type="region of interest" description="Disordered" evidence="1">
    <location>
        <begin position="1"/>
        <end position="22"/>
    </location>
</feature>
<comment type="caution">
    <text evidence="3">The sequence shown here is derived from an EMBL/GenBank/DDBJ whole genome shotgun (WGS) entry which is preliminary data.</text>
</comment>
<protein>
    <submittedName>
        <fullName evidence="3">Erythrocyte binding protein</fullName>
    </submittedName>
</protein>
<sequence>MPPDQQSAPLPGDEFSTPGTPAAVAGETEIINPDDVRAMATRQTRNNHKNNEAFDGNYFKWIIIGTLSFLAVVGIAFGIAAIVHSNAEQHLETARQTCTSQLEKAKKQQQKYSEYLSGDAAQAAVLTDHDVQDAQTVTNLSKLMKVEEPTLASCNATSIDAMEKRTDDLSTQTKWYETQLKRLQDGVQQVKASNESMLVVDAQDALTQSVQKARTTLALAQGHVTDQNLWNKLEQLIMQADAVKNDDDLAQLTAMKTDLDEAESAVSSSRDEKLLQEEQEAQRRAQQEVQQKEEQARKQEEARKKQEEAKKDEANKQREHQSAYHDCVQDAPSGEPGLIRA</sequence>
<evidence type="ECO:0000313" key="3">
    <source>
        <dbReference type="EMBL" id="KFI59596.1"/>
    </source>
</evidence>
<feature type="transmembrane region" description="Helical" evidence="2">
    <location>
        <begin position="58"/>
        <end position="83"/>
    </location>
</feature>
<organism evidence="3 4">
    <name type="scientific">Bifidobacterium gallicum DSM 20093 = LMG 11596</name>
    <dbReference type="NCBI Taxonomy" id="561180"/>
    <lineage>
        <taxon>Bacteria</taxon>
        <taxon>Bacillati</taxon>
        <taxon>Actinomycetota</taxon>
        <taxon>Actinomycetes</taxon>
        <taxon>Bifidobacteriales</taxon>
        <taxon>Bifidobacteriaceae</taxon>
        <taxon>Bifidobacterium</taxon>
    </lineage>
</organism>
<proteinExistence type="predicted"/>
<keyword evidence="2" id="KW-1133">Transmembrane helix</keyword>
<evidence type="ECO:0000313" key="4">
    <source>
        <dbReference type="Proteomes" id="UP000029074"/>
    </source>
</evidence>
<gene>
    <name evidence="3" type="ORF">BGLCM_0262</name>
</gene>
<name>A0A087ALE6_9BIFI</name>
<dbReference type="AlphaFoldDB" id="A0A087ALE6"/>
<keyword evidence="2" id="KW-0812">Transmembrane</keyword>
<keyword evidence="2" id="KW-0472">Membrane</keyword>
<evidence type="ECO:0000256" key="2">
    <source>
        <dbReference type="SAM" id="Phobius"/>
    </source>
</evidence>
<feature type="compositionally biased region" description="Basic and acidic residues" evidence="1">
    <location>
        <begin position="269"/>
        <end position="323"/>
    </location>
</feature>
<evidence type="ECO:0000256" key="1">
    <source>
        <dbReference type="SAM" id="MobiDB-lite"/>
    </source>
</evidence>
<dbReference type="EMBL" id="JGYW01000002">
    <property type="protein sequence ID" value="KFI59596.1"/>
    <property type="molecule type" value="Genomic_DNA"/>
</dbReference>
<accession>A0A087ALE6</accession>
<dbReference type="Proteomes" id="UP000029074">
    <property type="component" value="Unassembled WGS sequence"/>
</dbReference>
<feature type="region of interest" description="Disordered" evidence="1">
    <location>
        <begin position="261"/>
        <end position="341"/>
    </location>
</feature>
<keyword evidence="4" id="KW-1185">Reference proteome</keyword>